<gene>
    <name evidence="10" type="ORF">GCM10009550_49090</name>
</gene>
<name>A0ABP4C1M8_9ACTN</name>
<evidence type="ECO:0000256" key="6">
    <source>
        <dbReference type="ARBA" id="ARBA00038076"/>
    </source>
</evidence>
<evidence type="ECO:0000256" key="1">
    <source>
        <dbReference type="ARBA" id="ARBA00004651"/>
    </source>
</evidence>
<dbReference type="Pfam" id="PF02687">
    <property type="entry name" value="FtsX"/>
    <property type="match status" value="1"/>
</dbReference>
<keyword evidence="2" id="KW-1003">Cell membrane</keyword>
<feature type="domain" description="ABC3 transporter permease C-terminal" evidence="8">
    <location>
        <begin position="287"/>
        <end position="405"/>
    </location>
</feature>
<proteinExistence type="inferred from homology"/>
<reference evidence="11" key="1">
    <citation type="journal article" date="2019" name="Int. J. Syst. Evol. Microbiol.">
        <title>The Global Catalogue of Microorganisms (GCM) 10K type strain sequencing project: providing services to taxonomists for standard genome sequencing and annotation.</title>
        <authorList>
            <consortium name="The Broad Institute Genomics Platform"/>
            <consortium name="The Broad Institute Genome Sequencing Center for Infectious Disease"/>
            <person name="Wu L."/>
            <person name="Ma J."/>
        </authorList>
    </citation>
    <scope>NUCLEOTIDE SEQUENCE [LARGE SCALE GENOMIC DNA]</scope>
    <source>
        <strain evidence="11">JCM 10696</strain>
    </source>
</reference>
<keyword evidence="4 7" id="KW-1133">Transmembrane helix</keyword>
<keyword evidence="11" id="KW-1185">Reference proteome</keyword>
<evidence type="ECO:0000256" key="2">
    <source>
        <dbReference type="ARBA" id="ARBA00022475"/>
    </source>
</evidence>
<sequence>MPIRGMFLSALAEIRVGKVRVLLSGFCVACLVATVTVVAAVGGVTQQVARDLFEQQMGRPGTMMLYPEFREMTPAGVSAEALRAMKGSLDRFDIVHTPYIQYGEARIRTADRRILDSQGRNGPPDFLLTVTDHRLLEIQDMPMVAGRWFSASDDMRMEPSIVVAATFARMIGLSPRQAVGARVEFAAGEIWQKVRIVGVIEDSDGMPGFGGPSGIYLPFESMLRMGLAAQQPSFKLRIAPEHSAEAIARLKKEAPKWGAQRIHVEKNFGDFMVIGGKLRLLLLGVTAAMLMLGSLPVVALGIFAVRQRRSEFGVHRCFGATGSDLFLTVLLEGLIVCFGAGLAGVLAGYLVQGQALDLLITRYFGVREGFDTSFPWQAALLGLGVAVCVGVFTGLFPAWRAMQRSVIRAIRA</sequence>
<evidence type="ECO:0000313" key="10">
    <source>
        <dbReference type="EMBL" id="GAA0959370.1"/>
    </source>
</evidence>
<comment type="caution">
    <text evidence="10">The sequence shown here is derived from an EMBL/GenBank/DDBJ whole genome shotgun (WGS) entry which is preliminary data.</text>
</comment>
<accession>A0ABP4C1M8</accession>
<organism evidence="10 11">
    <name type="scientific">Actinocorallia libanotica</name>
    <dbReference type="NCBI Taxonomy" id="46162"/>
    <lineage>
        <taxon>Bacteria</taxon>
        <taxon>Bacillati</taxon>
        <taxon>Actinomycetota</taxon>
        <taxon>Actinomycetes</taxon>
        <taxon>Streptosporangiales</taxon>
        <taxon>Thermomonosporaceae</taxon>
        <taxon>Actinocorallia</taxon>
    </lineage>
</organism>
<feature type="transmembrane region" description="Helical" evidence="7">
    <location>
        <begin position="280"/>
        <end position="305"/>
    </location>
</feature>
<evidence type="ECO:0000256" key="5">
    <source>
        <dbReference type="ARBA" id="ARBA00023136"/>
    </source>
</evidence>
<dbReference type="PANTHER" id="PTHR30572:SF4">
    <property type="entry name" value="ABC TRANSPORTER PERMEASE YTRF"/>
    <property type="match status" value="1"/>
</dbReference>
<keyword evidence="3 7" id="KW-0812">Transmembrane</keyword>
<dbReference type="PANTHER" id="PTHR30572">
    <property type="entry name" value="MEMBRANE COMPONENT OF TRANSPORTER-RELATED"/>
    <property type="match status" value="1"/>
</dbReference>
<dbReference type="RefSeq" id="WP_344243288.1">
    <property type="nucleotide sequence ID" value="NZ_BAAAHH010000022.1"/>
</dbReference>
<dbReference type="Proteomes" id="UP001500665">
    <property type="component" value="Unassembled WGS sequence"/>
</dbReference>
<feature type="domain" description="MacB-like periplasmic core" evidence="9">
    <location>
        <begin position="32"/>
        <end position="248"/>
    </location>
</feature>
<keyword evidence="5 7" id="KW-0472">Membrane</keyword>
<dbReference type="Pfam" id="PF12704">
    <property type="entry name" value="MacB_PCD"/>
    <property type="match status" value="1"/>
</dbReference>
<feature type="transmembrane region" description="Helical" evidence="7">
    <location>
        <begin position="325"/>
        <end position="351"/>
    </location>
</feature>
<evidence type="ECO:0000256" key="7">
    <source>
        <dbReference type="SAM" id="Phobius"/>
    </source>
</evidence>
<evidence type="ECO:0008006" key="12">
    <source>
        <dbReference type="Google" id="ProtNLM"/>
    </source>
</evidence>
<evidence type="ECO:0000256" key="4">
    <source>
        <dbReference type="ARBA" id="ARBA00022989"/>
    </source>
</evidence>
<evidence type="ECO:0000313" key="11">
    <source>
        <dbReference type="Proteomes" id="UP001500665"/>
    </source>
</evidence>
<protein>
    <recommendedName>
        <fullName evidence="12">ABC transport system permease protein</fullName>
    </recommendedName>
</protein>
<dbReference type="InterPro" id="IPR050250">
    <property type="entry name" value="Macrolide_Exporter_MacB"/>
</dbReference>
<dbReference type="InterPro" id="IPR025857">
    <property type="entry name" value="MacB_PCD"/>
</dbReference>
<dbReference type="EMBL" id="BAAAHH010000022">
    <property type="protein sequence ID" value="GAA0959370.1"/>
    <property type="molecule type" value="Genomic_DNA"/>
</dbReference>
<feature type="transmembrane region" description="Helical" evidence="7">
    <location>
        <begin position="376"/>
        <end position="399"/>
    </location>
</feature>
<comment type="subcellular location">
    <subcellularLocation>
        <location evidence="1">Cell membrane</location>
        <topology evidence="1">Multi-pass membrane protein</topology>
    </subcellularLocation>
</comment>
<comment type="similarity">
    <text evidence="6">Belongs to the ABC-4 integral membrane protein family.</text>
</comment>
<dbReference type="InterPro" id="IPR003838">
    <property type="entry name" value="ABC3_permease_C"/>
</dbReference>
<evidence type="ECO:0000259" key="8">
    <source>
        <dbReference type="Pfam" id="PF02687"/>
    </source>
</evidence>
<evidence type="ECO:0000256" key="3">
    <source>
        <dbReference type="ARBA" id="ARBA00022692"/>
    </source>
</evidence>
<evidence type="ECO:0000259" key="9">
    <source>
        <dbReference type="Pfam" id="PF12704"/>
    </source>
</evidence>